<gene>
    <name evidence="2" type="ORF">SAMN04487884_11973</name>
</gene>
<name>A0A1H9URZ8_BUTFI</name>
<organism evidence="2 3">
    <name type="scientific">Butyrivibrio fibrisolvens</name>
    <dbReference type="NCBI Taxonomy" id="831"/>
    <lineage>
        <taxon>Bacteria</taxon>
        <taxon>Bacillati</taxon>
        <taxon>Bacillota</taxon>
        <taxon>Clostridia</taxon>
        <taxon>Lachnospirales</taxon>
        <taxon>Lachnospiraceae</taxon>
        <taxon>Butyrivibrio</taxon>
    </lineage>
</organism>
<keyword evidence="1" id="KW-1133">Transmembrane helix</keyword>
<feature type="transmembrane region" description="Helical" evidence="1">
    <location>
        <begin position="24"/>
        <end position="42"/>
    </location>
</feature>
<dbReference type="OrthoDB" id="2005729at2"/>
<evidence type="ECO:0000313" key="2">
    <source>
        <dbReference type="EMBL" id="SES12128.1"/>
    </source>
</evidence>
<proteinExistence type="predicted"/>
<feature type="transmembrane region" description="Helical" evidence="1">
    <location>
        <begin position="178"/>
        <end position="198"/>
    </location>
</feature>
<keyword evidence="1" id="KW-0472">Membrane</keyword>
<dbReference type="Proteomes" id="UP000182584">
    <property type="component" value="Unassembled WGS sequence"/>
</dbReference>
<dbReference type="EMBL" id="FOGJ01000019">
    <property type="protein sequence ID" value="SES12128.1"/>
    <property type="molecule type" value="Genomic_DNA"/>
</dbReference>
<evidence type="ECO:0000313" key="3">
    <source>
        <dbReference type="Proteomes" id="UP000182584"/>
    </source>
</evidence>
<dbReference type="AlphaFoldDB" id="A0A1H9URZ8"/>
<sequence length="229" mass="25104">MNINEDIRFEDFIISFKTVWSKKVVCIAGALLMFAIGIILTWNTDVSNYYSSTVSIYSNSYGNVAESYSVTEVMNSYADVVKSSKVCERAASSLPQYGFSAAEIADLLKVSASDKVAITIEASYIDPIVAEDVANAVAESFVIEMRNITGSNAVQILDSASNSKRTYNGFVNLWKKRVIFFAAGFVLVAGVIFVRELFSNKARLAEQFAVDENDFILGIIPEADSKNGK</sequence>
<reference evidence="2 3" key="1">
    <citation type="submission" date="2016-10" db="EMBL/GenBank/DDBJ databases">
        <authorList>
            <person name="de Groot N.N."/>
        </authorList>
    </citation>
    <scope>NUCLEOTIDE SEQUENCE [LARGE SCALE GENOMIC DNA]</scope>
    <source>
        <strain evidence="2 3">AR40</strain>
    </source>
</reference>
<evidence type="ECO:0000256" key="1">
    <source>
        <dbReference type="SAM" id="Phobius"/>
    </source>
</evidence>
<accession>A0A1H9URZ8</accession>
<dbReference type="RefSeq" id="WP_027206253.1">
    <property type="nucleotide sequence ID" value="NZ_FOGJ01000019.1"/>
</dbReference>
<protein>
    <submittedName>
        <fullName evidence="2">Capsular polysaccharide biosynthesis protein</fullName>
    </submittedName>
</protein>
<keyword evidence="1" id="KW-0812">Transmembrane</keyword>